<reference evidence="1 2" key="1">
    <citation type="journal article" date="2024" name="J Genomics">
        <title>Draft genome sequencing and assembly of Favolaschia claudopus CIRM-BRFM 2984 isolated from oak limbs.</title>
        <authorList>
            <person name="Navarro D."/>
            <person name="Drula E."/>
            <person name="Chaduli D."/>
            <person name="Cazenave R."/>
            <person name="Ahrendt S."/>
            <person name="Wang J."/>
            <person name="Lipzen A."/>
            <person name="Daum C."/>
            <person name="Barry K."/>
            <person name="Grigoriev I.V."/>
            <person name="Favel A."/>
            <person name="Rosso M.N."/>
            <person name="Martin F."/>
        </authorList>
    </citation>
    <scope>NUCLEOTIDE SEQUENCE [LARGE SCALE GENOMIC DNA]</scope>
    <source>
        <strain evidence="1 2">CIRM-BRFM 2984</strain>
    </source>
</reference>
<accession>A0AAW0AD79</accession>
<dbReference type="AlphaFoldDB" id="A0AAW0AD79"/>
<protein>
    <submittedName>
        <fullName evidence="1">Uncharacterized protein</fullName>
    </submittedName>
</protein>
<name>A0AAW0AD79_9AGAR</name>
<organism evidence="1 2">
    <name type="scientific">Favolaschia claudopus</name>
    <dbReference type="NCBI Taxonomy" id="2862362"/>
    <lineage>
        <taxon>Eukaryota</taxon>
        <taxon>Fungi</taxon>
        <taxon>Dikarya</taxon>
        <taxon>Basidiomycota</taxon>
        <taxon>Agaricomycotina</taxon>
        <taxon>Agaricomycetes</taxon>
        <taxon>Agaricomycetidae</taxon>
        <taxon>Agaricales</taxon>
        <taxon>Marasmiineae</taxon>
        <taxon>Mycenaceae</taxon>
        <taxon>Favolaschia</taxon>
    </lineage>
</organism>
<keyword evidence="2" id="KW-1185">Reference proteome</keyword>
<evidence type="ECO:0000313" key="2">
    <source>
        <dbReference type="Proteomes" id="UP001362999"/>
    </source>
</evidence>
<dbReference type="EMBL" id="JAWWNJ010000074">
    <property type="protein sequence ID" value="KAK7006816.1"/>
    <property type="molecule type" value="Genomic_DNA"/>
</dbReference>
<proteinExistence type="predicted"/>
<gene>
    <name evidence="1" type="ORF">R3P38DRAFT_2555040</name>
</gene>
<dbReference type="Proteomes" id="UP001362999">
    <property type="component" value="Unassembled WGS sequence"/>
</dbReference>
<sequence length="146" mass="16235">MRRQSYSASSKTVTRRPRASVEVITGILAPLLHVPDEVFSTSTMELLLNPEYSSSRYLLVCKAWLRIGTPLLYDVVILRTTFQADALAAVLEARNDLGLHIKKLRVEGGFGDSMETVLRLAPNITDIFFTLGMWGGGVHNPNARNF</sequence>
<evidence type="ECO:0000313" key="1">
    <source>
        <dbReference type="EMBL" id="KAK7006816.1"/>
    </source>
</evidence>
<comment type="caution">
    <text evidence="1">The sequence shown here is derived from an EMBL/GenBank/DDBJ whole genome shotgun (WGS) entry which is preliminary data.</text>
</comment>